<sequence length="284" mass="30793">MSPTNFVRAPPKLSVAKISFPAPRVLLVTLSRPEALNAIHIEGSWELASVFEWFDQEPSLWVAIVTGEEFDVGNPNIGCFQAWNKEVGSGSLGEMPPSGFAGLSRRTGKKPVIAAVNGIAYGGGFEATVNCDLVIASANAKFCFPEVKRGVAPFAGAMPRLVRTIGKQRAMELMLTGRVLPAQEAKEWALVNVVCPEGRNVVDEALEWAKVIAENSPDSVIVTKQGINWGWEGVGADEGTRVSNSLWHHKLLAGDNIKEGLTSFVEKRNPRWTDNSEIHKDASC</sequence>
<keyword evidence="4" id="KW-1185">Reference proteome</keyword>
<dbReference type="SUPFAM" id="SSF52096">
    <property type="entry name" value="ClpP/crotonase"/>
    <property type="match status" value="1"/>
</dbReference>
<dbReference type="GO" id="GO:0005739">
    <property type="term" value="C:mitochondrion"/>
    <property type="evidence" value="ECO:0007669"/>
    <property type="project" value="TreeGrafter"/>
</dbReference>
<reference evidence="3 4" key="1">
    <citation type="journal article" date="2018" name="PLoS Pathog.">
        <title>Evolution of structural diversity of trichothecenes, a family of toxins produced by plant pathogenic and entomopathogenic fungi.</title>
        <authorList>
            <person name="Proctor R.H."/>
            <person name="McCormick S.P."/>
            <person name="Kim H.S."/>
            <person name="Cardoza R.E."/>
            <person name="Stanley A.M."/>
            <person name="Lindo L."/>
            <person name="Kelly A."/>
            <person name="Brown D.W."/>
            <person name="Lee T."/>
            <person name="Vaughan M.M."/>
            <person name="Alexander N.J."/>
            <person name="Busman M."/>
            <person name="Gutierrez S."/>
        </authorList>
    </citation>
    <scope>NUCLEOTIDE SEQUENCE [LARGE SCALE GENOMIC DNA]</scope>
    <source>
        <strain evidence="3 4">IBT 40837</strain>
    </source>
</reference>
<accession>A0A395NWB4</accession>
<dbReference type="Gene3D" id="3.90.226.10">
    <property type="entry name" value="2-enoyl-CoA Hydratase, Chain A, domain 1"/>
    <property type="match status" value="1"/>
</dbReference>
<dbReference type="PROSITE" id="PS00166">
    <property type="entry name" value="ENOYL_COA_HYDRATASE"/>
    <property type="match status" value="1"/>
</dbReference>
<evidence type="ECO:0000256" key="1">
    <source>
        <dbReference type="ARBA" id="ARBA00005254"/>
    </source>
</evidence>
<dbReference type="AlphaFoldDB" id="A0A395NWB4"/>
<dbReference type="STRING" id="490622.A0A395NWB4"/>
<dbReference type="InterPro" id="IPR018376">
    <property type="entry name" value="Enoyl-CoA_hyd/isom_CS"/>
</dbReference>
<dbReference type="PANTHER" id="PTHR11941">
    <property type="entry name" value="ENOYL-COA HYDRATASE-RELATED"/>
    <property type="match status" value="1"/>
</dbReference>
<dbReference type="Pfam" id="PF00378">
    <property type="entry name" value="ECH_1"/>
    <property type="match status" value="1"/>
</dbReference>
<dbReference type="CDD" id="cd06558">
    <property type="entry name" value="crotonase-like"/>
    <property type="match status" value="1"/>
</dbReference>
<dbReference type="Proteomes" id="UP000266272">
    <property type="component" value="Unassembled WGS sequence"/>
</dbReference>
<dbReference type="PANTHER" id="PTHR11941:SF158">
    <property type="entry name" value="ENOYL-COA HYDRATASE (AFU_ORTHOLOGUE AFUA_2G10650)"/>
    <property type="match status" value="1"/>
</dbReference>
<dbReference type="EMBL" id="PXOA01000113">
    <property type="protein sequence ID" value="RFU80386.1"/>
    <property type="molecule type" value="Genomic_DNA"/>
</dbReference>
<protein>
    <recommendedName>
        <fullName evidence="5">Enoyl-hydratase</fullName>
    </recommendedName>
</protein>
<dbReference type="InterPro" id="IPR001753">
    <property type="entry name" value="Enoyl-CoA_hydra/iso"/>
</dbReference>
<comment type="similarity">
    <text evidence="1 2">Belongs to the enoyl-CoA hydratase/isomerase family.</text>
</comment>
<evidence type="ECO:0000313" key="4">
    <source>
        <dbReference type="Proteomes" id="UP000266272"/>
    </source>
</evidence>
<dbReference type="GO" id="GO:0003824">
    <property type="term" value="F:catalytic activity"/>
    <property type="evidence" value="ECO:0007669"/>
    <property type="project" value="InterPro"/>
</dbReference>
<dbReference type="InterPro" id="IPR029045">
    <property type="entry name" value="ClpP/crotonase-like_dom_sf"/>
</dbReference>
<dbReference type="GO" id="GO:0006635">
    <property type="term" value="P:fatty acid beta-oxidation"/>
    <property type="evidence" value="ECO:0007669"/>
    <property type="project" value="TreeGrafter"/>
</dbReference>
<evidence type="ECO:0000256" key="2">
    <source>
        <dbReference type="RuleBase" id="RU003707"/>
    </source>
</evidence>
<evidence type="ECO:0000313" key="3">
    <source>
        <dbReference type="EMBL" id="RFU80386.1"/>
    </source>
</evidence>
<name>A0A395NWB4_TRIAR</name>
<proteinExistence type="inferred from homology"/>
<evidence type="ECO:0008006" key="5">
    <source>
        <dbReference type="Google" id="ProtNLM"/>
    </source>
</evidence>
<comment type="caution">
    <text evidence="3">The sequence shown here is derived from an EMBL/GenBank/DDBJ whole genome shotgun (WGS) entry which is preliminary data.</text>
</comment>
<organism evidence="3 4">
    <name type="scientific">Trichoderma arundinaceum</name>
    <dbReference type="NCBI Taxonomy" id="490622"/>
    <lineage>
        <taxon>Eukaryota</taxon>
        <taxon>Fungi</taxon>
        <taxon>Dikarya</taxon>
        <taxon>Ascomycota</taxon>
        <taxon>Pezizomycotina</taxon>
        <taxon>Sordariomycetes</taxon>
        <taxon>Hypocreomycetidae</taxon>
        <taxon>Hypocreales</taxon>
        <taxon>Hypocreaceae</taxon>
        <taxon>Trichoderma</taxon>
    </lineage>
</organism>
<dbReference type="OrthoDB" id="2139957at2759"/>
<gene>
    <name evidence="3" type="ORF">TARUN_1852</name>
</gene>